<feature type="transmembrane region" description="Helical" evidence="1">
    <location>
        <begin position="66"/>
        <end position="91"/>
    </location>
</feature>
<proteinExistence type="predicted"/>
<dbReference type="Proteomes" id="UP000054683">
    <property type="component" value="Unassembled WGS sequence"/>
</dbReference>
<keyword evidence="1" id="KW-1133">Transmembrane helix</keyword>
<dbReference type="EMBL" id="FCOK02000010">
    <property type="protein sequence ID" value="SAL26719.1"/>
    <property type="molecule type" value="Genomic_DNA"/>
</dbReference>
<feature type="transmembrane region" description="Helical" evidence="1">
    <location>
        <begin position="195"/>
        <end position="223"/>
    </location>
</feature>
<feature type="transmembrane region" description="Helical" evidence="1">
    <location>
        <begin position="335"/>
        <end position="355"/>
    </location>
</feature>
<gene>
    <name evidence="2" type="ORF">AWB69_02006</name>
</gene>
<dbReference type="Pfam" id="PF02667">
    <property type="entry name" value="SCFA_trans"/>
    <property type="match status" value="1"/>
</dbReference>
<sequence length="466" mass="49185">MDNRHTGSDHMNPGTRQRGVVAGLVYVFEQVMPDPFVLSIGLTVVVSLLAVAFAPHGSLPAVLRSWYAGTFNILGFALQMILILATGYAIADAPVVQRGLRAMAARVQTPARAALVVFPIVAVAAWFNWGLGLIVGALLSREIARRVKVDFAWLVAGSYSAWSVCNSGLSSSIALSQASHGNALNLVEKATGQVVPLSATVFAPFVFIPTVLVVVVMTAIFIWMHPKPEHVVAFNDAQTGDSSGAGSEADPHARAAGTSSFAARAEKSPLGTWFMLALGVGYLAITWHATGFELDINTTILIFLLAGLALQRTPIAYADAIRRAARQTGSMLLQYPVYGGIMGIMTGTGLASMIAKTFVAIATPVTLPVLSFLSSLIITLLIPSAGGHWAVQGPFVLPAALSLHASVPRTAMGVAMAENVSNMLQPFWAVPVVAIAGIRIQRVMGYTAITFVVSLVIYAAALWLIP</sequence>
<feature type="transmembrane region" description="Helical" evidence="1">
    <location>
        <begin position="111"/>
        <end position="139"/>
    </location>
</feature>
<feature type="transmembrane region" description="Helical" evidence="1">
    <location>
        <begin position="445"/>
        <end position="465"/>
    </location>
</feature>
<evidence type="ECO:0000256" key="1">
    <source>
        <dbReference type="SAM" id="Phobius"/>
    </source>
</evidence>
<evidence type="ECO:0000313" key="3">
    <source>
        <dbReference type="Proteomes" id="UP000054683"/>
    </source>
</evidence>
<feature type="transmembrane region" description="Helical" evidence="1">
    <location>
        <begin position="36"/>
        <end position="54"/>
    </location>
</feature>
<feature type="transmembrane region" description="Helical" evidence="1">
    <location>
        <begin position="296"/>
        <end position="315"/>
    </location>
</feature>
<evidence type="ECO:0000313" key="2">
    <source>
        <dbReference type="EMBL" id="SAL26719.1"/>
    </source>
</evidence>
<dbReference type="AlphaFoldDB" id="A0A158G508"/>
<reference evidence="2 3" key="1">
    <citation type="submission" date="2016-01" db="EMBL/GenBank/DDBJ databases">
        <authorList>
            <person name="Oliw E.H."/>
        </authorList>
    </citation>
    <scope>NUCLEOTIDE SEQUENCE [LARGE SCALE GENOMIC DNA]</scope>
    <source>
        <strain evidence="2">LMG 27134</strain>
    </source>
</reference>
<dbReference type="PANTHER" id="PTHR41983:SF2">
    <property type="entry name" value="SHORT-CHAIN FATTY ACID TRANSPORTER-RELATED"/>
    <property type="match status" value="1"/>
</dbReference>
<keyword evidence="1" id="KW-0812">Transmembrane</keyword>
<feature type="transmembrane region" description="Helical" evidence="1">
    <location>
        <begin position="361"/>
        <end position="382"/>
    </location>
</feature>
<dbReference type="RefSeq" id="WP_231937049.1">
    <property type="nucleotide sequence ID" value="NZ_FCOK02000010.1"/>
</dbReference>
<feature type="transmembrane region" description="Helical" evidence="1">
    <location>
        <begin position="270"/>
        <end position="290"/>
    </location>
</feature>
<protein>
    <submittedName>
        <fullName evidence="2">Short-chain fatty acid transporter</fullName>
    </submittedName>
</protein>
<keyword evidence="1" id="KW-0472">Membrane</keyword>
<dbReference type="PANTHER" id="PTHR41983">
    <property type="entry name" value="SHORT-CHAIN FATTY ACID TRANSPORTER-RELATED"/>
    <property type="match status" value="1"/>
</dbReference>
<accession>A0A158G508</accession>
<dbReference type="GO" id="GO:0005886">
    <property type="term" value="C:plasma membrane"/>
    <property type="evidence" value="ECO:0007669"/>
    <property type="project" value="TreeGrafter"/>
</dbReference>
<name>A0A158G508_9BURK</name>
<dbReference type="InterPro" id="IPR006160">
    <property type="entry name" value="SCFA_transpt_AtoE"/>
</dbReference>
<organism evidence="2 3">
    <name type="scientific">Caballeronia udeis</name>
    <dbReference type="NCBI Taxonomy" id="1232866"/>
    <lineage>
        <taxon>Bacteria</taxon>
        <taxon>Pseudomonadati</taxon>
        <taxon>Pseudomonadota</taxon>
        <taxon>Betaproteobacteria</taxon>
        <taxon>Burkholderiales</taxon>
        <taxon>Burkholderiaceae</taxon>
        <taxon>Caballeronia</taxon>
    </lineage>
</organism>